<name>A0A239J3B6_9SPHN</name>
<evidence type="ECO:0000313" key="2">
    <source>
        <dbReference type="Proteomes" id="UP000198339"/>
    </source>
</evidence>
<organism evidence="1 2">
    <name type="scientific">Sphingopyxis indica</name>
    <dbReference type="NCBI Taxonomy" id="436663"/>
    <lineage>
        <taxon>Bacteria</taxon>
        <taxon>Pseudomonadati</taxon>
        <taxon>Pseudomonadota</taxon>
        <taxon>Alphaproteobacteria</taxon>
        <taxon>Sphingomonadales</taxon>
        <taxon>Sphingomonadaceae</taxon>
        <taxon>Sphingopyxis</taxon>
    </lineage>
</organism>
<keyword evidence="2" id="KW-1185">Reference proteome</keyword>
<dbReference type="EMBL" id="FZPA01000009">
    <property type="protein sequence ID" value="SNT00300.1"/>
    <property type="molecule type" value="Genomic_DNA"/>
</dbReference>
<proteinExistence type="predicted"/>
<gene>
    <name evidence="1" type="ORF">SAMN06295955_10959</name>
</gene>
<sequence length="193" mass="21512">MARQRSSGNRGLARPAKAGYQRRMNRLRSLLAALVAIVLAAAAPAQAKVVVSFYSHDFGERFPHGFVTLKGRVDSTGQTVNYNYGFTARSVTPAILLGAVKGYVQSKEEKYVTKSDRQFSVTVDDATYGRLLTKVREWQDRKQPSYDLGSANCVHFLMEMAATAGLKVNRNSEYFKKPKSFLLEVKRLNPGLE</sequence>
<evidence type="ECO:0000313" key="1">
    <source>
        <dbReference type="EMBL" id="SNT00300.1"/>
    </source>
</evidence>
<evidence type="ECO:0008006" key="3">
    <source>
        <dbReference type="Google" id="ProtNLM"/>
    </source>
</evidence>
<protein>
    <recommendedName>
        <fullName evidence="3">DUF4105 domain-containing protein</fullName>
    </recommendedName>
</protein>
<dbReference type="AlphaFoldDB" id="A0A239J3B6"/>
<accession>A0A239J3B6</accession>
<dbReference type="Proteomes" id="UP000198339">
    <property type="component" value="Unassembled WGS sequence"/>
</dbReference>
<reference evidence="1 2" key="1">
    <citation type="submission" date="2017-06" db="EMBL/GenBank/DDBJ databases">
        <authorList>
            <person name="Kim H.J."/>
            <person name="Triplett B.A."/>
        </authorList>
    </citation>
    <scope>NUCLEOTIDE SEQUENCE [LARGE SCALE GENOMIC DNA]</scope>
    <source>
        <strain evidence="1 2">DS15</strain>
    </source>
</reference>